<feature type="region of interest" description="Disordered" evidence="1">
    <location>
        <begin position="135"/>
        <end position="156"/>
    </location>
</feature>
<name>A0A2N5SFH9_9BASI</name>
<feature type="compositionally biased region" description="Low complexity" evidence="1">
    <location>
        <begin position="457"/>
        <end position="492"/>
    </location>
</feature>
<dbReference type="EMBL" id="PGCJ01000997">
    <property type="protein sequence ID" value="PLW12010.1"/>
    <property type="molecule type" value="Genomic_DNA"/>
</dbReference>
<proteinExistence type="predicted"/>
<evidence type="ECO:0008006" key="4">
    <source>
        <dbReference type="Google" id="ProtNLM"/>
    </source>
</evidence>
<accession>A0A2N5SFH9</accession>
<dbReference type="STRING" id="200324.A0A2N5SFH9"/>
<feature type="compositionally biased region" description="Low complexity" evidence="1">
    <location>
        <begin position="410"/>
        <end position="421"/>
    </location>
</feature>
<dbReference type="OrthoDB" id="3344688at2759"/>
<feature type="compositionally biased region" description="Pro residues" evidence="1">
    <location>
        <begin position="359"/>
        <end position="369"/>
    </location>
</feature>
<evidence type="ECO:0000313" key="3">
    <source>
        <dbReference type="Proteomes" id="UP000235388"/>
    </source>
</evidence>
<comment type="caution">
    <text evidence="2">The sequence shown here is derived from an EMBL/GenBank/DDBJ whole genome shotgun (WGS) entry which is preliminary data.</text>
</comment>
<dbReference type="PANTHER" id="PTHR11439:SF498">
    <property type="entry name" value="DNAK FAMILY PROTEIN"/>
    <property type="match status" value="1"/>
</dbReference>
<protein>
    <recommendedName>
        <fullName evidence="4">Reverse transcriptase Ty1/copia-type domain-containing protein</fullName>
    </recommendedName>
</protein>
<reference evidence="2 3" key="1">
    <citation type="submission" date="2017-11" db="EMBL/GenBank/DDBJ databases">
        <title>De novo assembly and phasing of dikaryotic genomes from two isolates of Puccinia coronata f. sp. avenae, the causal agent of oat crown rust.</title>
        <authorList>
            <person name="Miller M.E."/>
            <person name="Zhang Y."/>
            <person name="Omidvar V."/>
            <person name="Sperschneider J."/>
            <person name="Schwessinger B."/>
            <person name="Raley C."/>
            <person name="Palmer J.M."/>
            <person name="Garnica D."/>
            <person name="Upadhyaya N."/>
            <person name="Rathjen J."/>
            <person name="Taylor J.M."/>
            <person name="Park R.F."/>
            <person name="Dodds P.N."/>
            <person name="Hirsch C.D."/>
            <person name="Kianian S.F."/>
            <person name="Figueroa M."/>
        </authorList>
    </citation>
    <scope>NUCLEOTIDE SEQUENCE [LARGE SCALE GENOMIC DNA]</scope>
    <source>
        <strain evidence="2">12NC29</strain>
    </source>
</reference>
<dbReference type="AlphaFoldDB" id="A0A2N5SFH9"/>
<feature type="region of interest" description="Disordered" evidence="1">
    <location>
        <begin position="433"/>
        <end position="537"/>
    </location>
</feature>
<gene>
    <name evidence="2" type="ORF">PCANC_24384</name>
</gene>
<sequence>MPQLCIFFDFDWANCPDTCRSHTGFLVLRNDHLLSWKSTKQATVSLSSTEAEYKALADSCKDNFWLKNLCHEVFPSEEPISTTVFVDNQRAIDLALSQFVGTHSNIADFLTKPVGCSKITCALTRLTRSLPSLSASSSHAQSMPACQNDDQDMATRSSQRTTALLAMTKIPRQDPSSRFRPGHVTFTGSSVSQTLPIATSSAFPVYHLHYPLPLLPLPPGIQPLTLSPTGLDSLLTPHSSQESEILTVLPKNQDKSSKWVLQALAGRHQMRFFALLPFESSQKPQDAFEAVLELSCICRAKSLGKPSSSITRILMSVRQTLWGALGQHFVWELSTLSSSSSWDSSSSSSHDQLNQLPWPAHPAPIPSSPSSPRSHGQLTQLPSPAHPAPVASSPSSHGQLTQLPSPAYPAPVASSPSSPSSCGQLIQLFSAAHPAPMASSPSSHGQITQLPQPAHPVPVASSPSSSPVASSPSSHGQLTQLKQLSTSSSTSSRGTQPPWPAPAVPMASSPSSTSSHGQLNQLPWPATTVPMASSPSLTSSCGQLTQFPWPAHLAPVVSSPSSHEQLTQLPRKAYPYLLASSLSSRSQLTQLPWPAHPAPMASSPSSCGELIQLPPWIIQLTQLLW</sequence>
<dbReference type="Proteomes" id="UP000235388">
    <property type="component" value="Unassembled WGS sequence"/>
</dbReference>
<evidence type="ECO:0000256" key="1">
    <source>
        <dbReference type="SAM" id="MobiDB-lite"/>
    </source>
</evidence>
<evidence type="ECO:0000313" key="2">
    <source>
        <dbReference type="EMBL" id="PLW12010.1"/>
    </source>
</evidence>
<organism evidence="2 3">
    <name type="scientific">Puccinia coronata f. sp. avenae</name>
    <dbReference type="NCBI Taxonomy" id="200324"/>
    <lineage>
        <taxon>Eukaryota</taxon>
        <taxon>Fungi</taxon>
        <taxon>Dikarya</taxon>
        <taxon>Basidiomycota</taxon>
        <taxon>Pucciniomycotina</taxon>
        <taxon>Pucciniomycetes</taxon>
        <taxon>Pucciniales</taxon>
        <taxon>Pucciniaceae</taxon>
        <taxon>Puccinia</taxon>
    </lineage>
</organism>
<dbReference type="PANTHER" id="PTHR11439">
    <property type="entry name" value="GAG-POL-RELATED RETROTRANSPOSON"/>
    <property type="match status" value="1"/>
</dbReference>
<keyword evidence="3" id="KW-1185">Reference proteome</keyword>
<feature type="compositionally biased region" description="Low complexity" evidence="1">
    <location>
        <begin position="388"/>
        <end position="397"/>
    </location>
</feature>
<dbReference type="CDD" id="cd09272">
    <property type="entry name" value="RNase_HI_RT_Ty1"/>
    <property type="match status" value="1"/>
</dbReference>
<feature type="compositionally biased region" description="Low complexity" evidence="1">
    <location>
        <begin position="504"/>
        <end position="515"/>
    </location>
</feature>
<feature type="region of interest" description="Disordered" evidence="1">
    <location>
        <begin position="342"/>
        <end position="421"/>
    </location>
</feature>
<feature type="compositionally biased region" description="Low complexity" evidence="1">
    <location>
        <begin position="433"/>
        <end position="444"/>
    </location>
</feature>